<dbReference type="OrthoDB" id="4338738at2759"/>
<feature type="non-terminal residue" evidence="2">
    <location>
        <position position="147"/>
    </location>
</feature>
<name>A0A2J6PMX6_9HELO</name>
<evidence type="ECO:0000313" key="3">
    <source>
        <dbReference type="Proteomes" id="UP000235672"/>
    </source>
</evidence>
<protein>
    <submittedName>
        <fullName evidence="2">Uncharacterized protein</fullName>
    </submittedName>
</protein>
<organism evidence="2 3">
    <name type="scientific">Hyaloscypha hepaticicola</name>
    <dbReference type="NCBI Taxonomy" id="2082293"/>
    <lineage>
        <taxon>Eukaryota</taxon>
        <taxon>Fungi</taxon>
        <taxon>Dikarya</taxon>
        <taxon>Ascomycota</taxon>
        <taxon>Pezizomycotina</taxon>
        <taxon>Leotiomycetes</taxon>
        <taxon>Helotiales</taxon>
        <taxon>Hyaloscyphaceae</taxon>
        <taxon>Hyaloscypha</taxon>
    </lineage>
</organism>
<evidence type="ECO:0000313" key="2">
    <source>
        <dbReference type="EMBL" id="PMD15391.1"/>
    </source>
</evidence>
<dbReference type="InterPro" id="IPR022190">
    <property type="entry name" value="DUF3716"/>
</dbReference>
<dbReference type="Proteomes" id="UP000235672">
    <property type="component" value="Unassembled WGS sequence"/>
</dbReference>
<dbReference type="EMBL" id="KZ613513">
    <property type="protein sequence ID" value="PMD15391.1"/>
    <property type="molecule type" value="Genomic_DNA"/>
</dbReference>
<accession>A0A2J6PMX6</accession>
<gene>
    <name evidence="2" type="ORF">NA56DRAFT_650114</name>
</gene>
<proteinExistence type="predicted"/>
<keyword evidence="3" id="KW-1185">Reference proteome</keyword>
<dbReference type="Pfam" id="PF12511">
    <property type="entry name" value="DUF3716"/>
    <property type="match status" value="1"/>
</dbReference>
<dbReference type="AlphaFoldDB" id="A0A2J6PMX6"/>
<evidence type="ECO:0000256" key="1">
    <source>
        <dbReference type="SAM" id="MobiDB-lite"/>
    </source>
</evidence>
<dbReference type="STRING" id="1745343.A0A2J6PMX6"/>
<reference evidence="2 3" key="1">
    <citation type="submission" date="2016-05" db="EMBL/GenBank/DDBJ databases">
        <title>A degradative enzymes factory behind the ericoid mycorrhizal symbiosis.</title>
        <authorList>
            <consortium name="DOE Joint Genome Institute"/>
            <person name="Martino E."/>
            <person name="Morin E."/>
            <person name="Grelet G."/>
            <person name="Kuo A."/>
            <person name="Kohler A."/>
            <person name="Daghino S."/>
            <person name="Barry K."/>
            <person name="Choi C."/>
            <person name="Cichocki N."/>
            <person name="Clum A."/>
            <person name="Copeland A."/>
            <person name="Hainaut M."/>
            <person name="Haridas S."/>
            <person name="Labutti K."/>
            <person name="Lindquist E."/>
            <person name="Lipzen A."/>
            <person name="Khouja H.-R."/>
            <person name="Murat C."/>
            <person name="Ohm R."/>
            <person name="Olson A."/>
            <person name="Spatafora J."/>
            <person name="Veneault-Fourrey C."/>
            <person name="Henrissat B."/>
            <person name="Grigoriev I."/>
            <person name="Martin F."/>
            <person name="Perotto S."/>
        </authorList>
    </citation>
    <scope>NUCLEOTIDE SEQUENCE [LARGE SCALE GENOMIC DNA]</scope>
    <source>
        <strain evidence="2 3">UAMH 7357</strain>
    </source>
</reference>
<feature type="region of interest" description="Disordered" evidence="1">
    <location>
        <begin position="87"/>
        <end position="147"/>
    </location>
</feature>
<sequence length="147" mass="15541">MDALALLPPRRRPVLRAGRTTNPTRPSNLEAELGQIVGQARNLRPCVHCTRGQGVWTVCVVVPGFFRGSCANCHYGSEGARCSLRSAAAAAPAPASPAPTTGRRLRPATTSSSRPLSGVAPRDRIVDQVAPGTISNPLCRPRRTPAQ</sequence>